<evidence type="ECO:0000256" key="3">
    <source>
        <dbReference type="SAM" id="Phobius"/>
    </source>
</evidence>
<keyword evidence="2 3" id="KW-1133">Transmembrane helix</keyword>
<dbReference type="SMART" id="SM00304">
    <property type="entry name" value="HAMP"/>
    <property type="match status" value="1"/>
</dbReference>
<feature type="domain" description="HAMP" evidence="4">
    <location>
        <begin position="213"/>
        <end position="265"/>
    </location>
</feature>
<dbReference type="Gene3D" id="6.10.340.10">
    <property type="match status" value="1"/>
</dbReference>
<dbReference type="STRING" id="589385.SAMN05421504_1011375"/>
<keyword evidence="3" id="KW-0472">Membrane</keyword>
<proteinExistence type="predicted"/>
<dbReference type="GO" id="GO:0007165">
    <property type="term" value="P:signal transduction"/>
    <property type="evidence" value="ECO:0007669"/>
    <property type="project" value="InterPro"/>
</dbReference>
<evidence type="ECO:0000313" key="5">
    <source>
        <dbReference type="EMBL" id="SDW73687.1"/>
    </source>
</evidence>
<dbReference type="RefSeq" id="WP_091287640.1">
    <property type="nucleotide sequence ID" value="NZ_FNON01000001.1"/>
</dbReference>
<evidence type="ECO:0000256" key="2">
    <source>
        <dbReference type="ARBA" id="ARBA00022989"/>
    </source>
</evidence>
<evidence type="ECO:0000313" key="6">
    <source>
        <dbReference type="Proteomes" id="UP000199515"/>
    </source>
</evidence>
<accession>A0A1H2VZR5</accession>
<protein>
    <submittedName>
        <fullName evidence="5">Sensor domain CHASE3-containing protein</fullName>
    </submittedName>
</protein>
<keyword evidence="6" id="KW-1185">Reference proteome</keyword>
<dbReference type="InterPro" id="IPR003660">
    <property type="entry name" value="HAMP_dom"/>
</dbReference>
<sequence>MRARNRRRTLHSVTWLVIATLVGLLILSTTVTVVARSSVARAVHELSDRLLPASQAASALGKAYVDQETGQRGFLLTGDREFLRPFDDGQAAALRQRARLHELLGTDHEALTALDQVEKAAGTWQSSAAAPEIAARRRGTLGADQLSALTLKGKELFDALRQRLTTLETRTSELTAQQVKRISSAQLTANVVAIASILLAVLTAFAAVPLLHRLLARPLGRLLGQIRTVADGAYDHAIDADGPREITAIAGAVNRMRGNILRNTRELARHEEQSRMAADLQDSTIQQVFALGMALSSAAARHPGHAAELAPLIADTDRIVRNLRTAIFDLTPTHLFAGLRVKVNDVVKERSRDLGFTPALEFTGPVDTLSEKSAADALLAALRERLGMLGRATEATVSVTATTTALRLEVTTDAAEPFVWETPLADGAPG</sequence>
<reference evidence="5 6" key="1">
    <citation type="submission" date="2016-10" db="EMBL/GenBank/DDBJ databases">
        <authorList>
            <person name="de Groot N.N."/>
        </authorList>
    </citation>
    <scope>NUCLEOTIDE SEQUENCE [LARGE SCALE GENOMIC DNA]</scope>
    <source>
        <strain evidence="5 6">CPCC 202699</strain>
    </source>
</reference>
<evidence type="ECO:0000259" key="4">
    <source>
        <dbReference type="PROSITE" id="PS50885"/>
    </source>
</evidence>
<name>A0A1H2VZR5_9PSEU</name>
<gene>
    <name evidence="5" type="ORF">SAMN05421504_1011375</name>
</gene>
<dbReference type="Pfam" id="PF00672">
    <property type="entry name" value="HAMP"/>
    <property type="match status" value="1"/>
</dbReference>
<dbReference type="SUPFAM" id="SSF158472">
    <property type="entry name" value="HAMP domain-like"/>
    <property type="match status" value="1"/>
</dbReference>
<dbReference type="PROSITE" id="PS50885">
    <property type="entry name" value="HAMP"/>
    <property type="match status" value="1"/>
</dbReference>
<dbReference type="GO" id="GO:0016020">
    <property type="term" value="C:membrane"/>
    <property type="evidence" value="ECO:0007669"/>
    <property type="project" value="InterPro"/>
</dbReference>
<dbReference type="InterPro" id="IPR007891">
    <property type="entry name" value="CHASE3"/>
</dbReference>
<dbReference type="OrthoDB" id="9808408at2"/>
<dbReference type="Pfam" id="PF05227">
    <property type="entry name" value="CHASE3"/>
    <property type="match status" value="1"/>
</dbReference>
<keyword evidence="1 3" id="KW-0812">Transmembrane</keyword>
<dbReference type="EMBL" id="FNON01000001">
    <property type="protein sequence ID" value="SDW73687.1"/>
    <property type="molecule type" value="Genomic_DNA"/>
</dbReference>
<dbReference type="AlphaFoldDB" id="A0A1H2VZR5"/>
<dbReference type="Proteomes" id="UP000199515">
    <property type="component" value="Unassembled WGS sequence"/>
</dbReference>
<feature type="transmembrane region" description="Helical" evidence="3">
    <location>
        <begin position="187"/>
        <end position="211"/>
    </location>
</feature>
<dbReference type="CDD" id="cd06225">
    <property type="entry name" value="HAMP"/>
    <property type="match status" value="1"/>
</dbReference>
<dbReference type="CDD" id="cd19410">
    <property type="entry name" value="HK9-like_sensor"/>
    <property type="match status" value="1"/>
</dbReference>
<evidence type="ECO:0000256" key="1">
    <source>
        <dbReference type="ARBA" id="ARBA00022692"/>
    </source>
</evidence>
<organism evidence="5 6">
    <name type="scientific">Amycolatopsis xylanica</name>
    <dbReference type="NCBI Taxonomy" id="589385"/>
    <lineage>
        <taxon>Bacteria</taxon>
        <taxon>Bacillati</taxon>
        <taxon>Actinomycetota</taxon>
        <taxon>Actinomycetes</taxon>
        <taxon>Pseudonocardiales</taxon>
        <taxon>Pseudonocardiaceae</taxon>
        <taxon>Amycolatopsis</taxon>
    </lineage>
</organism>